<reference evidence="2 3" key="1">
    <citation type="submission" date="2020-10" db="EMBL/GenBank/DDBJ databases">
        <title>Complete genome sequence of Paludibaculum fermentans P105T, a facultatively anaerobic acidobacterium capable of dissimilatory Fe(III) reduction.</title>
        <authorList>
            <person name="Dedysh S.N."/>
            <person name="Beletsky A.V."/>
            <person name="Kulichevskaya I.S."/>
            <person name="Mardanov A.V."/>
            <person name="Ravin N.V."/>
        </authorList>
    </citation>
    <scope>NUCLEOTIDE SEQUENCE [LARGE SCALE GENOMIC DNA]</scope>
    <source>
        <strain evidence="2 3">P105</strain>
    </source>
</reference>
<keyword evidence="3" id="KW-1185">Reference proteome</keyword>
<evidence type="ECO:0000256" key="1">
    <source>
        <dbReference type="SAM" id="SignalP"/>
    </source>
</evidence>
<feature type="signal peptide" evidence="1">
    <location>
        <begin position="1"/>
        <end position="20"/>
    </location>
</feature>
<dbReference type="RefSeq" id="WP_194449919.1">
    <property type="nucleotide sequence ID" value="NZ_CP063849.1"/>
</dbReference>
<gene>
    <name evidence="2" type="ORF">IRI77_36910</name>
</gene>
<dbReference type="KEGG" id="pfer:IRI77_36910"/>
<dbReference type="AlphaFoldDB" id="A0A7S7NRB7"/>
<name>A0A7S7NRB7_PALFE</name>
<keyword evidence="1" id="KW-0732">Signal</keyword>
<accession>A0A7S7NRB7</accession>
<feature type="chain" id="PRO_5032279911" evidence="1">
    <location>
        <begin position="21"/>
        <end position="275"/>
    </location>
</feature>
<evidence type="ECO:0000313" key="3">
    <source>
        <dbReference type="Proteomes" id="UP000593892"/>
    </source>
</evidence>
<dbReference type="InterPro" id="IPR013424">
    <property type="entry name" value="Ice-binding_C"/>
</dbReference>
<sequence length="275" mass="28479">MSWAKLLTLGLLVSAPFATASPVTASSSLQGDVSDQGFANPVVYFTFMGKSTNVNGTVWRAFWVFDLPSGLAPVTEATFVVQPSGYFGDGAQHTVVFTDFLLSPSLLSASYTAGDATGQSIFADLGAGAVYGQLNVVPSDARVDCSTPSCTVQPGHTLSLKLNSAGLSAINAKLGASFVIGGYVSTTSPNLVGDSDGVQLGTYFNHSIAELQLQSVPEPGTASLFVLAGLAAFARQRFRRRSPGSQAALGAAPGHDQRDVVVLRGSGGKARQRLQ</sequence>
<dbReference type="EMBL" id="CP063849">
    <property type="protein sequence ID" value="QOY88256.1"/>
    <property type="molecule type" value="Genomic_DNA"/>
</dbReference>
<organism evidence="2 3">
    <name type="scientific">Paludibaculum fermentans</name>
    <dbReference type="NCBI Taxonomy" id="1473598"/>
    <lineage>
        <taxon>Bacteria</taxon>
        <taxon>Pseudomonadati</taxon>
        <taxon>Acidobacteriota</taxon>
        <taxon>Terriglobia</taxon>
        <taxon>Bryobacterales</taxon>
        <taxon>Bryobacteraceae</taxon>
        <taxon>Paludibaculum</taxon>
    </lineage>
</organism>
<dbReference type="Proteomes" id="UP000593892">
    <property type="component" value="Chromosome"/>
</dbReference>
<proteinExistence type="predicted"/>
<dbReference type="NCBIfam" id="TIGR02595">
    <property type="entry name" value="PEP_CTERM"/>
    <property type="match status" value="1"/>
</dbReference>
<evidence type="ECO:0000313" key="2">
    <source>
        <dbReference type="EMBL" id="QOY88256.1"/>
    </source>
</evidence>
<protein>
    <submittedName>
        <fullName evidence="2">PEP-CTERM sorting domain-containing protein</fullName>
    </submittedName>
</protein>